<reference evidence="9 10" key="2">
    <citation type="submission" date="2016-10" db="EMBL/GenBank/DDBJ databases">
        <authorList>
            <person name="Varghese N."/>
            <person name="Submissions S."/>
        </authorList>
    </citation>
    <scope>NUCLEOTIDE SEQUENCE [LARGE SCALE GENOMIC DNA]</scope>
    <source>
        <strain evidence="9 10">DSM 24802</strain>
    </source>
</reference>
<dbReference type="EMBL" id="FNOB01000004">
    <property type="protein sequence ID" value="SDW53308.1"/>
    <property type="molecule type" value="Genomic_DNA"/>
</dbReference>
<sequence length="120" mass="12997">MSVSSPPFLVFAQADLSLREQRQSLVASNIANANTPAYKSKDIDFEKDLNAALRGHDPNPTGKIGYKTEFPVGLDGNDVSMTAEKLESLSNIGAMRSEVTYLHQSTSDLITAMRPNPNGI</sequence>
<evidence type="ECO:0000256" key="1">
    <source>
        <dbReference type="ARBA" id="ARBA00004117"/>
    </source>
</evidence>
<evidence type="ECO:0000256" key="6">
    <source>
        <dbReference type="PIRNR" id="PIRNR002889"/>
    </source>
</evidence>
<dbReference type="Proteomes" id="UP000199541">
    <property type="component" value="Unassembled WGS sequence"/>
</dbReference>
<dbReference type="PIRSF" id="PIRSF002889">
    <property type="entry name" value="Rod_FlgB"/>
    <property type="match status" value="1"/>
</dbReference>
<keyword evidence="10" id="KW-1185">Reference proteome</keyword>
<dbReference type="AlphaFoldDB" id="A0AAN4UMT8"/>
<keyword evidence="4 6" id="KW-0975">Bacterial flagellum</keyword>
<name>A0AAN4UMT8_9RHOB</name>
<dbReference type="GO" id="GO:0030694">
    <property type="term" value="C:bacterial-type flagellum basal body, rod"/>
    <property type="evidence" value="ECO:0007669"/>
    <property type="project" value="InterPro"/>
</dbReference>
<comment type="similarity">
    <text evidence="2 6">Belongs to the flagella basal body rod proteins family.</text>
</comment>
<evidence type="ECO:0000256" key="3">
    <source>
        <dbReference type="ARBA" id="ARBA00014376"/>
    </source>
</evidence>
<dbReference type="InterPro" id="IPR001444">
    <property type="entry name" value="Flag_bb_rod_N"/>
</dbReference>
<keyword evidence="8" id="KW-0969">Cilium</keyword>
<protein>
    <recommendedName>
        <fullName evidence="3 6">Flagellar basal body rod protein FlgB</fullName>
    </recommendedName>
</protein>
<evidence type="ECO:0000259" key="7">
    <source>
        <dbReference type="Pfam" id="PF00460"/>
    </source>
</evidence>
<evidence type="ECO:0000313" key="10">
    <source>
        <dbReference type="Proteomes" id="UP000199541"/>
    </source>
</evidence>
<reference evidence="8" key="3">
    <citation type="submission" date="2023-06" db="EMBL/GenBank/DDBJ databases">
        <authorList>
            <person name="Sun Q."/>
            <person name="Zhou Y."/>
        </authorList>
    </citation>
    <scope>NUCLEOTIDE SEQUENCE</scope>
    <source>
        <strain evidence="8">CGMCC 1.10859</strain>
    </source>
</reference>
<reference evidence="8" key="1">
    <citation type="journal article" date="2014" name="Int. J. Syst. Evol. Microbiol.">
        <title>Complete genome sequence of Corynebacterium casei LMG S-19264T (=DSM 44701T), isolated from a smear-ripened cheese.</title>
        <authorList>
            <consortium name="US DOE Joint Genome Institute (JGI-PGF)"/>
            <person name="Walter F."/>
            <person name="Albersmeier A."/>
            <person name="Kalinowski J."/>
            <person name="Ruckert C."/>
        </authorList>
    </citation>
    <scope>NUCLEOTIDE SEQUENCE</scope>
    <source>
        <strain evidence="8">CGMCC 1.10859</strain>
    </source>
</reference>
<feature type="domain" description="Flagellar basal body rod protein N-terminal" evidence="7">
    <location>
        <begin position="16"/>
        <end position="39"/>
    </location>
</feature>
<evidence type="ECO:0000313" key="11">
    <source>
        <dbReference type="Proteomes" id="UP000634647"/>
    </source>
</evidence>
<evidence type="ECO:0000313" key="8">
    <source>
        <dbReference type="EMBL" id="GHD98128.1"/>
    </source>
</evidence>
<comment type="function">
    <text evidence="5 6">Structural component of flagellum, the bacterial motility apparatus. Part of the rod structure of flagellar basal body.</text>
</comment>
<keyword evidence="8" id="KW-0282">Flagellum</keyword>
<proteinExistence type="inferred from homology"/>
<dbReference type="Pfam" id="PF00460">
    <property type="entry name" value="Flg_bb_rod"/>
    <property type="match status" value="1"/>
</dbReference>
<dbReference type="InterPro" id="IPR006300">
    <property type="entry name" value="FlgB"/>
</dbReference>
<accession>A0AAN4UMT8</accession>
<evidence type="ECO:0000256" key="2">
    <source>
        <dbReference type="ARBA" id="ARBA00009677"/>
    </source>
</evidence>
<gene>
    <name evidence="8" type="primary">flgB</name>
    <name evidence="8" type="ORF">GCM10008024_00400</name>
    <name evidence="9" type="ORF">SAMN05444006_104177</name>
</gene>
<evidence type="ECO:0000256" key="4">
    <source>
        <dbReference type="ARBA" id="ARBA00023143"/>
    </source>
</evidence>
<evidence type="ECO:0000313" key="9">
    <source>
        <dbReference type="EMBL" id="SDW53308.1"/>
    </source>
</evidence>
<dbReference type="GO" id="GO:0071973">
    <property type="term" value="P:bacterial-type flagellum-dependent cell motility"/>
    <property type="evidence" value="ECO:0007669"/>
    <property type="project" value="InterPro"/>
</dbReference>
<organism evidence="8 11">
    <name type="scientific">Allgaiera indica</name>
    <dbReference type="NCBI Taxonomy" id="765699"/>
    <lineage>
        <taxon>Bacteria</taxon>
        <taxon>Pseudomonadati</taxon>
        <taxon>Pseudomonadota</taxon>
        <taxon>Alphaproteobacteria</taxon>
        <taxon>Rhodobacterales</taxon>
        <taxon>Paracoccaceae</taxon>
        <taxon>Allgaiera</taxon>
    </lineage>
</organism>
<comment type="subunit">
    <text evidence="6">The basal body constitutes a major portion of the flagellar organelle and consists of a number of rings mounted on a central rod.</text>
</comment>
<evidence type="ECO:0000256" key="5">
    <source>
        <dbReference type="ARBA" id="ARBA00024934"/>
    </source>
</evidence>
<dbReference type="Proteomes" id="UP000634647">
    <property type="component" value="Unassembled WGS sequence"/>
</dbReference>
<comment type="caution">
    <text evidence="8">The sequence shown here is derived from an EMBL/GenBank/DDBJ whole genome shotgun (WGS) entry which is preliminary data.</text>
</comment>
<comment type="subcellular location">
    <subcellularLocation>
        <location evidence="1 6">Bacterial flagellum basal body</location>
    </subcellularLocation>
</comment>
<dbReference type="EMBL" id="BNAB01000001">
    <property type="protein sequence ID" value="GHD98128.1"/>
    <property type="molecule type" value="Genomic_DNA"/>
</dbReference>
<dbReference type="RefSeq" id="WP_160169182.1">
    <property type="nucleotide sequence ID" value="NZ_BNAB01000001.1"/>
</dbReference>
<keyword evidence="8" id="KW-0966">Cell projection</keyword>